<accession>A0A4Y3W908</accession>
<evidence type="ECO:0000259" key="1">
    <source>
        <dbReference type="Pfam" id="PF05406"/>
    </source>
</evidence>
<dbReference type="Pfam" id="PF05406">
    <property type="entry name" value="WGR"/>
    <property type="match status" value="1"/>
</dbReference>
<dbReference type="CDD" id="cd07996">
    <property type="entry name" value="WGR_MMR_like"/>
    <property type="match status" value="1"/>
</dbReference>
<evidence type="ECO:0000313" key="3">
    <source>
        <dbReference type="Proteomes" id="UP000318825"/>
    </source>
</evidence>
<protein>
    <recommendedName>
        <fullName evidence="1">WGR domain-containing protein</fullName>
    </recommendedName>
</protein>
<dbReference type="EMBL" id="BJNF01000029">
    <property type="protein sequence ID" value="GEC15433.1"/>
    <property type="molecule type" value="Genomic_DNA"/>
</dbReference>
<reference evidence="2 3" key="1">
    <citation type="submission" date="2019-06" db="EMBL/GenBank/DDBJ databases">
        <title>Whole genome shotgun sequence of Nitrobacter winogradskyi NBRC 14297.</title>
        <authorList>
            <person name="Hosoyama A."/>
            <person name="Uohara A."/>
            <person name="Ohji S."/>
            <person name="Ichikawa N."/>
        </authorList>
    </citation>
    <scope>NUCLEOTIDE SEQUENCE [LARGE SCALE GENOMIC DNA]</scope>
    <source>
        <strain evidence="2 3">NBRC 14297</strain>
    </source>
</reference>
<dbReference type="AlphaFoldDB" id="A0A4Y3W908"/>
<dbReference type="SUPFAM" id="SSF142921">
    <property type="entry name" value="WGR domain-like"/>
    <property type="match status" value="1"/>
</dbReference>
<organism evidence="2 3">
    <name type="scientific">Nitrobacter winogradskyi</name>
    <name type="common">Nitrobacter agilis</name>
    <dbReference type="NCBI Taxonomy" id="913"/>
    <lineage>
        <taxon>Bacteria</taxon>
        <taxon>Pseudomonadati</taxon>
        <taxon>Pseudomonadota</taxon>
        <taxon>Alphaproteobacteria</taxon>
        <taxon>Hyphomicrobiales</taxon>
        <taxon>Nitrobacteraceae</taxon>
        <taxon>Nitrobacter</taxon>
    </lineage>
</organism>
<evidence type="ECO:0000313" key="2">
    <source>
        <dbReference type="EMBL" id="GEC15433.1"/>
    </source>
</evidence>
<dbReference type="InterPro" id="IPR049809">
    <property type="entry name" value="YehF/YfeS-like_WGR"/>
</dbReference>
<dbReference type="OrthoDB" id="5801306at2"/>
<gene>
    <name evidence="2" type="ORF">NWI01_13250</name>
</gene>
<name>A0A4Y3W908_NITWI</name>
<comment type="caution">
    <text evidence="2">The sequence shown here is derived from an EMBL/GenBank/DDBJ whole genome shotgun (WGS) entry which is preliminary data.</text>
</comment>
<proteinExistence type="predicted"/>
<dbReference type="Proteomes" id="UP000318825">
    <property type="component" value="Unassembled WGS sequence"/>
</dbReference>
<feature type="domain" description="WGR" evidence="1">
    <location>
        <begin position="5"/>
        <end position="74"/>
    </location>
</feature>
<sequence length="82" mass="9225">MAAELLYRIDADRNMATFYKLDVEPTLFGEWAFVGERGRIGRADTFAAHYDTVAAGQVARSKQIQLKEHRGYSAAWRSVVSS</sequence>
<dbReference type="RefSeq" id="WP_141383131.1">
    <property type="nucleotide sequence ID" value="NZ_JALJZS010000006.1"/>
</dbReference>
<dbReference type="InterPro" id="IPR036930">
    <property type="entry name" value="WGR_dom_sf"/>
</dbReference>
<dbReference type="InterPro" id="IPR008893">
    <property type="entry name" value="WGR_domain"/>
</dbReference>